<proteinExistence type="predicted"/>
<feature type="region of interest" description="Disordered" evidence="1">
    <location>
        <begin position="70"/>
        <end position="110"/>
    </location>
</feature>
<evidence type="ECO:0000256" key="2">
    <source>
        <dbReference type="SAM" id="Phobius"/>
    </source>
</evidence>
<keyword evidence="4" id="KW-1185">Reference proteome</keyword>
<keyword evidence="2" id="KW-0812">Transmembrane</keyword>
<evidence type="ECO:0000313" key="3">
    <source>
        <dbReference type="EMBL" id="PAV16387.1"/>
    </source>
</evidence>
<comment type="caution">
    <text evidence="3">The sequence shown here is derived from an EMBL/GenBank/DDBJ whole genome shotgun (WGS) entry which is preliminary data.</text>
</comment>
<gene>
    <name evidence="3" type="ORF">PNOK_0800700</name>
</gene>
<protein>
    <submittedName>
        <fullName evidence="3">Uncharacterized protein</fullName>
    </submittedName>
</protein>
<sequence>MPPTMNIPQHQNIPDSLSFHNSENIIINNPILFIIIIIIILIVILLSISIYISCPYLMSSLSTITRRTNVQPDIENGSPHKKENTSPSNQNYPSESESSDSDNSNNSSETRVILNSSEKRGKLDQFDNPPFGTYIVKDKQEIGVCGGSSWITDNNSLFYIARSMNDPLGSINGADLNRDDHQVVINGIRSAKRPKRVDIIFYNPNKIIAYQPVIKYKAFVEDVEDSDIITTSKIIPDQIKYSASISSKEHYLVLRSDLESRIQFLPSSLAYESIIHGELQPDHNLVTRQTGLLPALSPRAYGCESTSSSYVSREFDKRVLRYLYQELS</sequence>
<dbReference type="OrthoDB" id="10041077at2759"/>
<accession>A0A286U9Z2</accession>
<dbReference type="InParanoid" id="A0A286U9Z2"/>
<feature type="transmembrane region" description="Helical" evidence="2">
    <location>
        <begin position="31"/>
        <end position="57"/>
    </location>
</feature>
<organism evidence="3 4">
    <name type="scientific">Pyrrhoderma noxium</name>
    <dbReference type="NCBI Taxonomy" id="2282107"/>
    <lineage>
        <taxon>Eukaryota</taxon>
        <taxon>Fungi</taxon>
        <taxon>Dikarya</taxon>
        <taxon>Basidiomycota</taxon>
        <taxon>Agaricomycotina</taxon>
        <taxon>Agaricomycetes</taxon>
        <taxon>Hymenochaetales</taxon>
        <taxon>Hymenochaetaceae</taxon>
        <taxon>Pyrrhoderma</taxon>
    </lineage>
</organism>
<dbReference type="Proteomes" id="UP000217199">
    <property type="component" value="Unassembled WGS sequence"/>
</dbReference>
<name>A0A286U9Z2_9AGAM</name>
<reference evidence="3 4" key="1">
    <citation type="journal article" date="2017" name="Mol. Ecol.">
        <title>Comparative and population genomic landscape of Phellinus noxius: A hypervariable fungus causing root rot in trees.</title>
        <authorList>
            <person name="Chung C.L."/>
            <person name="Lee T.J."/>
            <person name="Akiba M."/>
            <person name="Lee H.H."/>
            <person name="Kuo T.H."/>
            <person name="Liu D."/>
            <person name="Ke H.M."/>
            <person name="Yokoi T."/>
            <person name="Roa M.B."/>
            <person name="Lu M.J."/>
            <person name="Chang Y.Y."/>
            <person name="Ann P.J."/>
            <person name="Tsai J.N."/>
            <person name="Chen C.Y."/>
            <person name="Tzean S.S."/>
            <person name="Ota Y."/>
            <person name="Hattori T."/>
            <person name="Sahashi N."/>
            <person name="Liou R.F."/>
            <person name="Kikuchi T."/>
            <person name="Tsai I.J."/>
        </authorList>
    </citation>
    <scope>NUCLEOTIDE SEQUENCE [LARGE SCALE GENOMIC DNA]</scope>
    <source>
        <strain evidence="3 4">FFPRI411160</strain>
    </source>
</reference>
<dbReference type="EMBL" id="NBII01000008">
    <property type="protein sequence ID" value="PAV16387.1"/>
    <property type="molecule type" value="Genomic_DNA"/>
</dbReference>
<evidence type="ECO:0000313" key="4">
    <source>
        <dbReference type="Proteomes" id="UP000217199"/>
    </source>
</evidence>
<keyword evidence="2" id="KW-0472">Membrane</keyword>
<keyword evidence="2" id="KW-1133">Transmembrane helix</keyword>
<evidence type="ECO:0000256" key="1">
    <source>
        <dbReference type="SAM" id="MobiDB-lite"/>
    </source>
</evidence>
<dbReference type="AlphaFoldDB" id="A0A286U9Z2"/>